<dbReference type="InterPro" id="IPR047750">
    <property type="entry name" value="YdjY-like"/>
</dbReference>
<dbReference type="eggNOG" id="ENOG5030UKM">
    <property type="taxonomic scope" value="Bacteria"/>
</dbReference>
<dbReference type="AlphaFoldDB" id="L0DKS8"/>
<accession>L0DKS8</accession>
<dbReference type="RefSeq" id="WP_015248375.1">
    <property type="nucleotide sequence ID" value="NC_019892.1"/>
</dbReference>
<evidence type="ECO:0000313" key="1">
    <source>
        <dbReference type="EMBL" id="AGA29271.1"/>
    </source>
</evidence>
<dbReference type="STRING" id="886293.Sinac_5119"/>
<dbReference type="HOGENOM" id="CLU_1189268_0_0_0"/>
<dbReference type="Proteomes" id="UP000010798">
    <property type="component" value="Chromosome"/>
</dbReference>
<evidence type="ECO:0000313" key="2">
    <source>
        <dbReference type="Proteomes" id="UP000010798"/>
    </source>
</evidence>
<name>L0DKS8_SINAD</name>
<reference evidence="1 2" key="1">
    <citation type="submission" date="2012-02" db="EMBL/GenBank/DDBJ databases">
        <title>Complete sequence of chromosome of Singulisphaera acidiphila DSM 18658.</title>
        <authorList>
            <consortium name="US DOE Joint Genome Institute (JGI-PGF)"/>
            <person name="Lucas S."/>
            <person name="Copeland A."/>
            <person name="Lapidus A."/>
            <person name="Glavina del Rio T."/>
            <person name="Dalin E."/>
            <person name="Tice H."/>
            <person name="Bruce D."/>
            <person name="Goodwin L."/>
            <person name="Pitluck S."/>
            <person name="Peters L."/>
            <person name="Ovchinnikova G."/>
            <person name="Chertkov O."/>
            <person name="Kyrpides N."/>
            <person name="Mavromatis K."/>
            <person name="Ivanova N."/>
            <person name="Brettin T."/>
            <person name="Detter J.C."/>
            <person name="Han C."/>
            <person name="Larimer F."/>
            <person name="Land M."/>
            <person name="Hauser L."/>
            <person name="Markowitz V."/>
            <person name="Cheng J.-F."/>
            <person name="Hugenholtz P."/>
            <person name="Woyke T."/>
            <person name="Wu D."/>
            <person name="Tindall B."/>
            <person name="Pomrenke H."/>
            <person name="Brambilla E."/>
            <person name="Klenk H.-P."/>
            <person name="Eisen J.A."/>
        </authorList>
    </citation>
    <scope>NUCLEOTIDE SEQUENCE [LARGE SCALE GENOMIC DNA]</scope>
    <source>
        <strain evidence="2">ATCC BAA-1392 / DSM 18658 / VKM B-2454 / MOB10</strain>
    </source>
</reference>
<protein>
    <submittedName>
        <fullName evidence="1">Uncharacterized protein</fullName>
    </submittedName>
</protein>
<proteinExistence type="predicted"/>
<dbReference type="EMBL" id="CP003364">
    <property type="protein sequence ID" value="AGA29271.1"/>
    <property type="molecule type" value="Genomic_DNA"/>
</dbReference>
<dbReference type="KEGG" id="saci:Sinac_5119"/>
<dbReference type="NCBIfam" id="NF040466">
    <property type="entry name" value="ydjY_domain"/>
    <property type="match status" value="1"/>
</dbReference>
<dbReference type="OrthoDB" id="247135at2"/>
<organism evidence="1 2">
    <name type="scientific">Singulisphaera acidiphila (strain ATCC BAA-1392 / DSM 18658 / VKM B-2454 / MOB10)</name>
    <dbReference type="NCBI Taxonomy" id="886293"/>
    <lineage>
        <taxon>Bacteria</taxon>
        <taxon>Pseudomonadati</taxon>
        <taxon>Planctomycetota</taxon>
        <taxon>Planctomycetia</taxon>
        <taxon>Isosphaerales</taxon>
        <taxon>Isosphaeraceae</taxon>
        <taxon>Singulisphaera</taxon>
    </lineage>
</organism>
<sequence>MSSTSLALATALLVLGAPPSESPQPTTDTFQPDPGWKPVGRSLWFDPREKRLVLRARVALREGPLEHLLCLKGTKEHEAVLATDAIPRMIHAGLILTGAKQGHPVRFLPKFEPPTGSPIAMQIEWQEGDKTRTADARTWIKEEHSKLPLTKDWVFAGSEIFEDPETKKRIYAADDGDLFTVANFANAILDLPFASTANDAERAFVANTEKIPPRGTLVTIFLRPRPEPDATKR</sequence>
<gene>
    <name evidence="1" type="ordered locus">Sinac_5119</name>
</gene>
<keyword evidence="2" id="KW-1185">Reference proteome</keyword>